<dbReference type="InterPro" id="IPR011006">
    <property type="entry name" value="CheY-like_superfamily"/>
</dbReference>
<dbReference type="Proteomes" id="UP000219422">
    <property type="component" value="Chromosome"/>
</dbReference>
<keyword evidence="1 2" id="KW-0597">Phosphoprotein</keyword>
<dbReference type="PANTHER" id="PTHR44591:SF24">
    <property type="entry name" value="PROTEIN-GLUTAMATE METHYLESTERASE_PROTEIN-GLUTAMINE GLUTAMINASE 1"/>
    <property type="match status" value="1"/>
</dbReference>
<dbReference type="SUPFAM" id="SSF52172">
    <property type="entry name" value="CheY-like"/>
    <property type="match status" value="1"/>
</dbReference>
<evidence type="ECO:0000256" key="2">
    <source>
        <dbReference type="PROSITE-ProRule" id="PRU00169"/>
    </source>
</evidence>
<evidence type="ECO:0000313" key="4">
    <source>
        <dbReference type="EMBL" id="ATI82551.1"/>
    </source>
</evidence>
<organism evidence="6 9">
    <name type="scientific">Sphingobium yanoikuyae</name>
    <name type="common">Sphingomonas yanoikuyae</name>
    <dbReference type="NCBI Taxonomy" id="13690"/>
    <lineage>
        <taxon>Bacteria</taxon>
        <taxon>Pseudomonadati</taxon>
        <taxon>Pseudomonadota</taxon>
        <taxon>Alphaproteobacteria</taxon>
        <taxon>Sphingomonadales</taxon>
        <taxon>Sphingomonadaceae</taxon>
        <taxon>Sphingobium</taxon>
    </lineage>
</organism>
<evidence type="ECO:0000313" key="7">
    <source>
        <dbReference type="Proteomes" id="UP000037029"/>
    </source>
</evidence>
<protein>
    <submittedName>
        <fullName evidence="6">Response regulator</fullName>
    </submittedName>
</protein>
<dbReference type="EMBL" id="CP023741">
    <property type="protein sequence ID" value="ATI82551.1"/>
    <property type="molecule type" value="Genomic_DNA"/>
</dbReference>
<dbReference type="PROSITE" id="PS50110">
    <property type="entry name" value="RESPONSE_REGULATORY"/>
    <property type="match status" value="1"/>
</dbReference>
<evidence type="ECO:0000313" key="8">
    <source>
        <dbReference type="Proteomes" id="UP000219422"/>
    </source>
</evidence>
<dbReference type="PANTHER" id="PTHR44591">
    <property type="entry name" value="STRESS RESPONSE REGULATOR PROTEIN 1"/>
    <property type="match status" value="1"/>
</dbReference>
<dbReference type="Gene3D" id="3.40.50.2300">
    <property type="match status" value="1"/>
</dbReference>
<feature type="domain" description="Response regulatory" evidence="3">
    <location>
        <begin position="4"/>
        <end position="115"/>
    </location>
</feature>
<sequence length="117" mass="12523">MPKTIMLVEDELLVAFDVQDIIEAQGFSVDGPYISVKDAVAAVTAQLPSCAVLDVRLQDGEVFPAADLLEKAGVPIIFHSGHADASDLKRRYSKAAVCEKPCSPAALRDTILELLAE</sequence>
<gene>
    <name evidence="4" type="ORF">A6768_22780</name>
    <name evidence="5" type="ORF">BV87_02080</name>
    <name evidence="6" type="ORF">N5J77_16475</name>
</gene>
<dbReference type="SMART" id="SM00448">
    <property type="entry name" value="REC"/>
    <property type="match status" value="1"/>
</dbReference>
<dbReference type="Proteomes" id="UP000037029">
    <property type="component" value="Chromosome"/>
</dbReference>
<feature type="modified residue" description="4-aspartylphosphate" evidence="2">
    <location>
        <position position="54"/>
    </location>
</feature>
<reference evidence="4 8" key="2">
    <citation type="submission" date="2017-10" db="EMBL/GenBank/DDBJ databases">
        <title>Sphingobium yanoikuyae S72.</title>
        <authorList>
            <person name="Sanchez E."/>
            <person name="Bustos P."/>
            <person name="Mendoza P."/>
            <person name="Guo X."/>
            <person name="Mendoza A."/>
        </authorList>
    </citation>
    <scope>NUCLEOTIDE SEQUENCE [LARGE SCALE GENOMIC DNA]</scope>
    <source>
        <strain evidence="4 8">S72</strain>
    </source>
</reference>
<evidence type="ECO:0000313" key="9">
    <source>
        <dbReference type="Proteomes" id="UP001162318"/>
    </source>
</evidence>
<evidence type="ECO:0000313" key="5">
    <source>
        <dbReference type="EMBL" id="ATP17288.1"/>
    </source>
</evidence>
<dbReference type="EMBL" id="CP020925">
    <property type="protein sequence ID" value="ATP17288.1"/>
    <property type="molecule type" value="Genomic_DNA"/>
</dbReference>
<evidence type="ECO:0000259" key="3">
    <source>
        <dbReference type="PROSITE" id="PS50110"/>
    </source>
</evidence>
<name>A0A085K489_SPHYA</name>
<dbReference type="KEGG" id="sya:A6768_22780"/>
<dbReference type="Proteomes" id="UP001162318">
    <property type="component" value="Unassembled WGS sequence"/>
</dbReference>
<dbReference type="GO" id="GO:0000160">
    <property type="term" value="P:phosphorelay signal transduction system"/>
    <property type="evidence" value="ECO:0007669"/>
    <property type="project" value="InterPro"/>
</dbReference>
<dbReference type="GeneID" id="57779690"/>
<dbReference type="RefSeq" id="WP_004209581.1">
    <property type="nucleotide sequence ID" value="NZ_CAIGKD010000014.1"/>
</dbReference>
<evidence type="ECO:0000256" key="1">
    <source>
        <dbReference type="ARBA" id="ARBA00022553"/>
    </source>
</evidence>
<proteinExistence type="predicted"/>
<reference evidence="6" key="3">
    <citation type="submission" date="2022-09" db="EMBL/GenBank/DDBJ databases">
        <title>Intensive care unit water sources are persistently colonized with multi-drug resistant bacteria and are the site of extensive horizontal gene transfer of antibiotic resistance genes.</title>
        <authorList>
            <person name="Diorio-Toth L."/>
        </authorList>
    </citation>
    <scope>NUCLEOTIDE SEQUENCE</scope>
    <source>
        <strain evidence="6">GD03659</strain>
    </source>
</reference>
<dbReference type="InterPro" id="IPR050595">
    <property type="entry name" value="Bact_response_regulator"/>
</dbReference>
<reference evidence="5 7" key="1">
    <citation type="submission" date="2017-04" db="EMBL/GenBank/DDBJ databases">
        <title>Characterization, genome and methylation analysis of a phthalic acid esters degrading strain Sphingobium yanoikuyae SHJ.</title>
        <authorList>
            <person name="Feng L."/>
        </authorList>
    </citation>
    <scope>NUCLEOTIDE SEQUENCE [LARGE SCALE GENOMIC DNA]</scope>
    <source>
        <strain evidence="5 7">SHJ</strain>
    </source>
</reference>
<dbReference type="EMBL" id="JAOCKX010000024">
    <property type="protein sequence ID" value="MDH2132723.1"/>
    <property type="molecule type" value="Genomic_DNA"/>
</dbReference>
<dbReference type="AlphaFoldDB" id="A0A085K489"/>
<evidence type="ECO:0000313" key="6">
    <source>
        <dbReference type="EMBL" id="MDH2132723.1"/>
    </source>
</evidence>
<dbReference type="InterPro" id="IPR001789">
    <property type="entry name" value="Sig_transdc_resp-reg_receiver"/>
</dbReference>
<dbReference type="Pfam" id="PF00072">
    <property type="entry name" value="Response_reg"/>
    <property type="match status" value="1"/>
</dbReference>
<accession>A0A085K489</accession>